<protein>
    <submittedName>
        <fullName evidence="1">Gamma carbonic anhydrase family protein</fullName>
    </submittedName>
</protein>
<organism evidence="1 2">
    <name type="scientific">Rhizobium lentis</name>
    <dbReference type="NCBI Taxonomy" id="1138194"/>
    <lineage>
        <taxon>Bacteria</taxon>
        <taxon>Pseudomonadati</taxon>
        <taxon>Pseudomonadota</taxon>
        <taxon>Alphaproteobacteria</taxon>
        <taxon>Hyphomicrobiales</taxon>
        <taxon>Rhizobiaceae</taxon>
        <taxon>Rhizobium/Agrobacterium group</taxon>
        <taxon>Rhizobium</taxon>
    </lineage>
</organism>
<dbReference type="Pfam" id="PF14602">
    <property type="entry name" value="Hexapep_2"/>
    <property type="match status" value="1"/>
</dbReference>
<dbReference type="InterPro" id="IPR050484">
    <property type="entry name" value="Transf_Hexapept/Carb_Anhydrase"/>
</dbReference>
<dbReference type="InterPro" id="IPR047324">
    <property type="entry name" value="LbH_gamma_CA-like"/>
</dbReference>
<dbReference type="PANTHER" id="PTHR13061:SF29">
    <property type="entry name" value="GAMMA CARBONIC ANHYDRASE-LIKE 1, MITOCHONDRIAL-RELATED"/>
    <property type="match status" value="1"/>
</dbReference>
<dbReference type="CDD" id="cd04645">
    <property type="entry name" value="LbH_gamma_CA_like"/>
    <property type="match status" value="1"/>
</dbReference>
<dbReference type="EMBL" id="JABDYF010000001">
    <property type="protein sequence ID" value="MBX5088430.1"/>
    <property type="molecule type" value="Genomic_DNA"/>
</dbReference>
<dbReference type="InterPro" id="IPR011004">
    <property type="entry name" value="Trimer_LpxA-like_sf"/>
</dbReference>
<evidence type="ECO:0000313" key="2">
    <source>
        <dbReference type="Proteomes" id="UP000770629"/>
    </source>
</evidence>
<accession>A0ABS7IBD5</accession>
<gene>
    <name evidence="1" type="ORF">HJB60_04475</name>
</gene>
<reference evidence="1 2" key="1">
    <citation type="submission" date="2020-04" db="EMBL/GenBank/DDBJ databases">
        <title>Global-level population genomics: horizontal gene transfer, symbiosis and evolution in Rhizobia.</title>
        <authorList>
            <person name="Gai Y."/>
        </authorList>
    </citation>
    <scope>NUCLEOTIDE SEQUENCE [LARGE SCALE GENOMIC DNA]</scope>
    <source>
        <strain evidence="1 2">BLR33</strain>
    </source>
</reference>
<dbReference type="Pfam" id="PF00132">
    <property type="entry name" value="Hexapep"/>
    <property type="match status" value="1"/>
</dbReference>
<name>A0ABS7IBD5_9HYPH</name>
<dbReference type="PANTHER" id="PTHR13061">
    <property type="entry name" value="DYNACTIN SUBUNIT P25"/>
    <property type="match status" value="1"/>
</dbReference>
<dbReference type="SUPFAM" id="SSF51161">
    <property type="entry name" value="Trimeric LpxA-like enzymes"/>
    <property type="match status" value="1"/>
</dbReference>
<dbReference type="InterPro" id="IPR001451">
    <property type="entry name" value="Hexapep"/>
</dbReference>
<comment type="caution">
    <text evidence="1">The sequence shown here is derived from an EMBL/GenBank/DDBJ whole genome shotgun (WGS) entry which is preliminary data.</text>
</comment>
<dbReference type="Proteomes" id="UP000770629">
    <property type="component" value="Unassembled WGS sequence"/>
</dbReference>
<keyword evidence="2" id="KW-1185">Reference proteome</keyword>
<sequence length="183" mass="19024">MSFHGLYRLGDKAPKLPAQGRFYVAPGAAVIGDVRIGSEASIWFNAVLRGDNEPIIVGEGANLQDCCVVHTDPGFPVTIGKDVTIGHGAIIHGCAIGDGSLIGMGATILNGAVVGKRCVVGANTLVPEGMIVPDNSLVVGVPAKIVKALPDETADRFSAGAKRYREKAAFYPTALAAFEDQRP</sequence>
<evidence type="ECO:0000313" key="1">
    <source>
        <dbReference type="EMBL" id="MBX5088430.1"/>
    </source>
</evidence>
<proteinExistence type="predicted"/>
<dbReference type="Gene3D" id="2.160.10.10">
    <property type="entry name" value="Hexapeptide repeat proteins"/>
    <property type="match status" value="1"/>
</dbReference>